<dbReference type="InterPro" id="IPR036386">
    <property type="entry name" value="HscB_C_sf"/>
</dbReference>
<gene>
    <name evidence="8" type="ORF">SLEP1_g5038</name>
</gene>
<dbReference type="GO" id="GO:0005739">
    <property type="term" value="C:mitochondrion"/>
    <property type="evidence" value="ECO:0007669"/>
    <property type="project" value="UniProtKB-SubCell"/>
</dbReference>
<protein>
    <recommendedName>
        <fullName evidence="7">Co-chaperone HscB C-terminal oligomerisation domain-containing protein</fullName>
    </recommendedName>
</protein>
<reference evidence="8 9" key="1">
    <citation type="journal article" date="2021" name="Commun. Biol.">
        <title>The genome of Shorea leprosula (Dipterocarpaceae) highlights the ecological relevance of drought in aseasonal tropical rainforests.</title>
        <authorList>
            <person name="Ng K.K.S."/>
            <person name="Kobayashi M.J."/>
            <person name="Fawcett J.A."/>
            <person name="Hatakeyama M."/>
            <person name="Paape T."/>
            <person name="Ng C.H."/>
            <person name="Ang C.C."/>
            <person name="Tnah L.H."/>
            <person name="Lee C.T."/>
            <person name="Nishiyama T."/>
            <person name="Sese J."/>
            <person name="O'Brien M.J."/>
            <person name="Copetti D."/>
            <person name="Mohd Noor M.I."/>
            <person name="Ong R.C."/>
            <person name="Putra M."/>
            <person name="Sireger I.Z."/>
            <person name="Indrioko S."/>
            <person name="Kosugi Y."/>
            <person name="Izuno A."/>
            <person name="Isagi Y."/>
            <person name="Lee S.L."/>
            <person name="Shimizu K.K."/>
        </authorList>
    </citation>
    <scope>NUCLEOTIDE SEQUENCE [LARGE SCALE GENOMIC DNA]</scope>
    <source>
        <strain evidence="8">214</strain>
    </source>
</reference>
<evidence type="ECO:0000256" key="1">
    <source>
        <dbReference type="ARBA" id="ARBA00004173"/>
    </source>
</evidence>
<proteinExistence type="inferred from homology"/>
<dbReference type="GO" id="GO:0051259">
    <property type="term" value="P:protein complex oligomerization"/>
    <property type="evidence" value="ECO:0007669"/>
    <property type="project" value="InterPro"/>
</dbReference>
<evidence type="ECO:0000313" key="8">
    <source>
        <dbReference type="EMBL" id="GKU91121.1"/>
    </source>
</evidence>
<dbReference type="InterPro" id="IPR036869">
    <property type="entry name" value="J_dom_sf"/>
</dbReference>
<feature type="domain" description="Co-chaperone HscB C-terminal oligomerisation" evidence="7">
    <location>
        <begin position="197"/>
        <end position="267"/>
    </location>
</feature>
<comment type="subcellular location">
    <subcellularLocation>
        <location evidence="2">Cytoplasm</location>
    </subcellularLocation>
    <subcellularLocation>
        <location evidence="1">Mitochondrion</location>
    </subcellularLocation>
</comment>
<accession>A0AAV5HV14</accession>
<organism evidence="8 9">
    <name type="scientific">Rubroshorea leprosula</name>
    <dbReference type="NCBI Taxonomy" id="152421"/>
    <lineage>
        <taxon>Eukaryota</taxon>
        <taxon>Viridiplantae</taxon>
        <taxon>Streptophyta</taxon>
        <taxon>Embryophyta</taxon>
        <taxon>Tracheophyta</taxon>
        <taxon>Spermatophyta</taxon>
        <taxon>Magnoliopsida</taxon>
        <taxon>eudicotyledons</taxon>
        <taxon>Gunneridae</taxon>
        <taxon>Pentapetalae</taxon>
        <taxon>rosids</taxon>
        <taxon>malvids</taxon>
        <taxon>Malvales</taxon>
        <taxon>Dipterocarpaceae</taxon>
        <taxon>Rubroshorea</taxon>
    </lineage>
</organism>
<dbReference type="Pfam" id="PF07743">
    <property type="entry name" value="HSCB_C"/>
    <property type="match status" value="1"/>
</dbReference>
<dbReference type="FunFam" id="1.10.287.110:FF:000082">
    <property type="entry name" value="Iron-sulfur cluster co-chaperone protein HscB, mitochondrial"/>
    <property type="match status" value="1"/>
</dbReference>
<name>A0AAV5HV14_9ROSI</name>
<dbReference type="Proteomes" id="UP001054252">
    <property type="component" value="Unassembled WGS sequence"/>
</dbReference>
<dbReference type="PANTHER" id="PTHR14021">
    <property type="entry name" value="IRON-SULFUR CLUSTER CO-CHAPERONE PROTEIN HSCB"/>
    <property type="match status" value="1"/>
</dbReference>
<dbReference type="InterPro" id="IPR009073">
    <property type="entry name" value="HscB_oligo_C"/>
</dbReference>
<dbReference type="NCBIfam" id="TIGR00714">
    <property type="entry name" value="hscB"/>
    <property type="match status" value="1"/>
</dbReference>
<dbReference type="InterPro" id="IPR004640">
    <property type="entry name" value="HscB"/>
</dbReference>
<dbReference type="Gene3D" id="1.10.287.110">
    <property type="entry name" value="DnaJ domain"/>
    <property type="match status" value="1"/>
</dbReference>
<evidence type="ECO:0000259" key="7">
    <source>
        <dbReference type="Pfam" id="PF07743"/>
    </source>
</evidence>
<dbReference type="GO" id="GO:0051087">
    <property type="term" value="F:protein-folding chaperone binding"/>
    <property type="evidence" value="ECO:0007669"/>
    <property type="project" value="InterPro"/>
</dbReference>
<dbReference type="GO" id="GO:0001671">
    <property type="term" value="F:ATPase activator activity"/>
    <property type="evidence" value="ECO:0007669"/>
    <property type="project" value="InterPro"/>
</dbReference>
<evidence type="ECO:0000256" key="6">
    <source>
        <dbReference type="ARBA" id="ARBA00023186"/>
    </source>
</evidence>
<evidence type="ECO:0000256" key="3">
    <source>
        <dbReference type="ARBA" id="ARBA00010476"/>
    </source>
</evidence>
<dbReference type="AlphaFoldDB" id="A0AAV5HV14"/>
<keyword evidence="4" id="KW-0963">Cytoplasm</keyword>
<dbReference type="EMBL" id="BPVZ01000005">
    <property type="protein sequence ID" value="GKU91121.1"/>
    <property type="molecule type" value="Genomic_DNA"/>
</dbReference>
<dbReference type="FunFam" id="1.20.1280.20:FF:000002">
    <property type="entry name" value="HscB mitochondrial iron-sulfur cluster co-chaperone"/>
    <property type="match status" value="1"/>
</dbReference>
<dbReference type="Gene3D" id="1.20.1280.20">
    <property type="entry name" value="HscB, C-terminal domain"/>
    <property type="match status" value="1"/>
</dbReference>
<evidence type="ECO:0000256" key="4">
    <source>
        <dbReference type="ARBA" id="ARBA00022490"/>
    </source>
</evidence>
<dbReference type="SUPFAM" id="SSF46565">
    <property type="entry name" value="Chaperone J-domain"/>
    <property type="match status" value="1"/>
</dbReference>
<sequence>MYNKKLWTPLAGIIRRVLPSSSRFSLYPSKSPIRSSAVFYFPSHLETPRDFANDTLTFLGNPNSFSRSFCLESAEKVDATNRCWACDAAAGTAPFLVCDSCRTIQPVDFSVDYFQIFRLERKYDIEVDSLEGKYKGWQKKLHPDLVHSKSEKERGFAAEQSARVIDAYHTLTKSLSRATYILRLEGIDVNEEETISDPELLGEIMEIREAVEEAPDSQALNQIRSQMEEKLEELANCFGNAFHSQKFNEAVACIRRMTYYQRVNEEILKKL</sequence>
<dbReference type="GO" id="GO:0044571">
    <property type="term" value="P:[2Fe-2S] cluster assembly"/>
    <property type="evidence" value="ECO:0007669"/>
    <property type="project" value="InterPro"/>
</dbReference>
<comment type="caution">
    <text evidence="8">The sequence shown here is derived from an EMBL/GenBank/DDBJ whole genome shotgun (WGS) entry which is preliminary data.</text>
</comment>
<keyword evidence="9" id="KW-1185">Reference proteome</keyword>
<dbReference type="PANTHER" id="PTHR14021:SF15">
    <property type="entry name" value="IRON-SULFUR CLUSTER CO-CHAPERONE PROTEIN HSCB"/>
    <property type="match status" value="1"/>
</dbReference>
<dbReference type="SUPFAM" id="SSF47144">
    <property type="entry name" value="HSC20 (HSCB), C-terminal oligomerisation domain"/>
    <property type="match status" value="1"/>
</dbReference>
<keyword evidence="6" id="KW-0143">Chaperone</keyword>
<comment type="similarity">
    <text evidence="3">Belongs to the HscB family.</text>
</comment>
<evidence type="ECO:0000256" key="5">
    <source>
        <dbReference type="ARBA" id="ARBA00023128"/>
    </source>
</evidence>
<evidence type="ECO:0000256" key="2">
    <source>
        <dbReference type="ARBA" id="ARBA00004496"/>
    </source>
</evidence>
<keyword evidence="5" id="KW-0496">Mitochondrion</keyword>
<evidence type="ECO:0000313" key="9">
    <source>
        <dbReference type="Proteomes" id="UP001054252"/>
    </source>
</evidence>